<dbReference type="Proteomes" id="UP000553632">
    <property type="component" value="Unassembled WGS sequence"/>
</dbReference>
<sequence length="221" mass="24788">MAPFFALSITVTLLLAIGAGGAQRQRLGKDHTTERHHHHHHGSSTFLGPARHRLDTREREASPSSSTTPAQTKSHTMLRRRRPPITRSPVERNASSSLVGRPGLAALDVLPKHRGVVPVGFAPPTKWRMRPTSTKLTILYFLYTLTITFVLSLIMWLAYVKIPYIVDAEQIDRKAYRSSRRTLSVSPDLIFCDQVKLSRGDPRTVSVVTCRCHPRRAISVL</sequence>
<feature type="signal peptide" evidence="3">
    <location>
        <begin position="1"/>
        <end position="21"/>
    </location>
</feature>
<name>A0A7J6S4M8_PEROL</name>
<feature type="compositionally biased region" description="Basic and acidic residues" evidence="1">
    <location>
        <begin position="52"/>
        <end position="61"/>
    </location>
</feature>
<reference evidence="4 5" key="1">
    <citation type="submission" date="2020-04" db="EMBL/GenBank/DDBJ databases">
        <title>Perkinsus olseni comparative genomics.</title>
        <authorList>
            <person name="Bogema D.R."/>
        </authorList>
    </citation>
    <scope>NUCLEOTIDE SEQUENCE [LARGE SCALE GENOMIC DNA]</scope>
    <source>
        <strain evidence="4 5">ATCC PRA-207</strain>
    </source>
</reference>
<comment type="caution">
    <text evidence="4">The sequence shown here is derived from an EMBL/GenBank/DDBJ whole genome shotgun (WGS) entry which is preliminary data.</text>
</comment>
<keyword evidence="2" id="KW-0812">Transmembrane</keyword>
<evidence type="ECO:0000313" key="4">
    <source>
        <dbReference type="EMBL" id="KAF4727887.1"/>
    </source>
</evidence>
<protein>
    <submittedName>
        <fullName evidence="4">Uncharacterized protein</fullName>
    </submittedName>
</protein>
<evidence type="ECO:0000256" key="2">
    <source>
        <dbReference type="SAM" id="Phobius"/>
    </source>
</evidence>
<keyword evidence="2" id="KW-0472">Membrane</keyword>
<keyword evidence="3" id="KW-0732">Signal</keyword>
<evidence type="ECO:0000256" key="1">
    <source>
        <dbReference type="SAM" id="MobiDB-lite"/>
    </source>
</evidence>
<feature type="chain" id="PRO_5029729801" evidence="3">
    <location>
        <begin position="22"/>
        <end position="221"/>
    </location>
</feature>
<evidence type="ECO:0000256" key="3">
    <source>
        <dbReference type="SAM" id="SignalP"/>
    </source>
</evidence>
<feature type="region of interest" description="Disordered" evidence="1">
    <location>
        <begin position="25"/>
        <end position="96"/>
    </location>
</feature>
<feature type="transmembrane region" description="Helical" evidence="2">
    <location>
        <begin position="138"/>
        <end position="160"/>
    </location>
</feature>
<dbReference type="AlphaFoldDB" id="A0A7J6S4M8"/>
<gene>
    <name evidence="4" type="ORF">FOZ63_025970</name>
</gene>
<proteinExistence type="predicted"/>
<organism evidence="4 5">
    <name type="scientific">Perkinsus olseni</name>
    <name type="common">Perkinsus atlanticus</name>
    <dbReference type="NCBI Taxonomy" id="32597"/>
    <lineage>
        <taxon>Eukaryota</taxon>
        <taxon>Sar</taxon>
        <taxon>Alveolata</taxon>
        <taxon>Perkinsozoa</taxon>
        <taxon>Perkinsea</taxon>
        <taxon>Perkinsida</taxon>
        <taxon>Perkinsidae</taxon>
        <taxon>Perkinsus</taxon>
    </lineage>
</organism>
<keyword evidence="5" id="KW-1185">Reference proteome</keyword>
<evidence type="ECO:0000313" key="5">
    <source>
        <dbReference type="Proteomes" id="UP000553632"/>
    </source>
</evidence>
<keyword evidence="2" id="KW-1133">Transmembrane helix</keyword>
<dbReference type="EMBL" id="JABANO010020796">
    <property type="protein sequence ID" value="KAF4727887.1"/>
    <property type="molecule type" value="Genomic_DNA"/>
</dbReference>
<accession>A0A7J6S4M8</accession>